<gene>
    <name evidence="2" type="ORF">DHA2_151902</name>
</gene>
<dbReference type="EMBL" id="AHGT01000059">
    <property type="protein sequence ID" value="ESU36025.1"/>
    <property type="molecule type" value="Genomic_DNA"/>
</dbReference>
<dbReference type="AlphaFoldDB" id="V6TGG5"/>
<dbReference type="Proteomes" id="UP000018320">
    <property type="component" value="Unassembled WGS sequence"/>
</dbReference>
<reference evidence="2 3" key="2">
    <citation type="journal article" date="2013" name="Genome Biol. Evol.">
        <title>Genome sequencing of Giardia lamblia genotypes A2 and B isolates (DH and GS) and comparative analysis with the genomes of genotypes A1 and E (WB and Pig).</title>
        <authorList>
            <person name="Adam R.D."/>
            <person name="Dahlstrom E.W."/>
            <person name="Martens C.A."/>
            <person name="Bruno D.P."/>
            <person name="Barbian K.D."/>
            <person name="Ricklefs S.M."/>
            <person name="Hernandez M.M."/>
            <person name="Narla N.P."/>
            <person name="Patel R.B."/>
            <person name="Porcella S.F."/>
            <person name="Nash T.E."/>
        </authorList>
    </citation>
    <scope>NUCLEOTIDE SEQUENCE [LARGE SCALE GENOMIC DNA]</scope>
    <source>
        <strain evidence="2 3">DH</strain>
    </source>
</reference>
<organism evidence="2 3">
    <name type="scientific">Giardia intestinalis</name>
    <name type="common">Giardia lamblia</name>
    <dbReference type="NCBI Taxonomy" id="5741"/>
    <lineage>
        <taxon>Eukaryota</taxon>
        <taxon>Metamonada</taxon>
        <taxon>Diplomonadida</taxon>
        <taxon>Hexamitidae</taxon>
        <taxon>Giardiinae</taxon>
        <taxon>Giardia</taxon>
    </lineage>
</organism>
<feature type="non-terminal residue" evidence="2">
    <location>
        <position position="1"/>
    </location>
</feature>
<protein>
    <submittedName>
        <fullName evidence="2">Uncharacterized protein</fullName>
    </submittedName>
</protein>
<feature type="region of interest" description="Disordered" evidence="1">
    <location>
        <begin position="81"/>
        <end position="124"/>
    </location>
</feature>
<proteinExistence type="predicted"/>
<reference evidence="3" key="1">
    <citation type="submission" date="2012-02" db="EMBL/GenBank/DDBJ databases">
        <title>Genome sequencing of Giardia lamblia Genotypes A2 and B isolates (DH and GS) and comparative analysis with the genomes of Genotypes A1 and E (WB and Pig).</title>
        <authorList>
            <person name="Adam R."/>
            <person name="Dahlstrom E."/>
            <person name="Martens C."/>
            <person name="Bruno D."/>
            <person name="Barbian K."/>
            <person name="Porcella S.F."/>
            <person name="Nash T."/>
        </authorList>
    </citation>
    <scope>NUCLEOTIDE SEQUENCE</scope>
    <source>
        <strain evidence="3">DH</strain>
    </source>
</reference>
<evidence type="ECO:0000256" key="1">
    <source>
        <dbReference type="SAM" id="MobiDB-lite"/>
    </source>
</evidence>
<evidence type="ECO:0000313" key="2">
    <source>
        <dbReference type="EMBL" id="ESU36025.1"/>
    </source>
</evidence>
<comment type="caution">
    <text evidence="2">The sequence shown here is derived from an EMBL/GenBank/DDBJ whole genome shotgun (WGS) entry which is preliminary data.</text>
</comment>
<evidence type="ECO:0000313" key="3">
    <source>
        <dbReference type="Proteomes" id="UP000018320"/>
    </source>
</evidence>
<dbReference type="VEuPathDB" id="GiardiaDB:DHA2_151902"/>
<dbReference type="VEuPathDB" id="GiardiaDB:GL50581_2634"/>
<accession>V6TGG5</accession>
<dbReference type="VEuPathDB" id="GiardiaDB:QR46_2459"/>
<name>V6TGG5_GIAIN</name>
<sequence length="364" mass="40725">VKPLCVGDAEKEMALWRSVREHYDRAHTAALRGDYRRAVRHLDRCIDMLADAYGSPVHYKLAIFYCKLGRALLRISQNPISGSDSEETLASASEDARSQSHSTNTDLDKSSGSESVDSADTKAATSTKTLRTPFDIILEKFTRALECINVSPPSMRSSANTLLTEAEIYQSMGETALIYGRPEVEDWLTIAMGLYLRVRNPVCAEIGACRFFLGKHHFKNRKLQCAHDDLTASLDILVKLELMYREQIRSLLKIEHETHFHFSAQRKFQKLRAKKHELRKQLNLIKVQIKETDGLVQMCKGLMGPTSTSAVLPSGSLSSMKSLGLSTASKLYENTGTINDDQLSWALSSLPPNFQRLASSELNI</sequence>
<feature type="compositionally biased region" description="Polar residues" evidence="1">
    <location>
        <begin position="81"/>
        <end position="91"/>
    </location>
</feature>
<dbReference type="VEuPathDB" id="GiardiaDB:GL50803_005615"/>